<dbReference type="InterPro" id="IPR004119">
    <property type="entry name" value="EcKL"/>
</dbReference>
<proteinExistence type="predicted"/>
<dbReference type="PANTHER" id="PTHR11012">
    <property type="entry name" value="PROTEIN KINASE-LIKE DOMAIN-CONTAINING"/>
    <property type="match status" value="1"/>
</dbReference>
<organism evidence="2">
    <name type="scientific">Diabrotica virgifera virgifera</name>
    <name type="common">western corn rootworm</name>
    <dbReference type="NCBI Taxonomy" id="50390"/>
    <lineage>
        <taxon>Eukaryota</taxon>
        <taxon>Metazoa</taxon>
        <taxon>Ecdysozoa</taxon>
        <taxon>Arthropoda</taxon>
        <taxon>Hexapoda</taxon>
        <taxon>Insecta</taxon>
        <taxon>Pterygota</taxon>
        <taxon>Neoptera</taxon>
        <taxon>Endopterygota</taxon>
        <taxon>Coleoptera</taxon>
        <taxon>Polyphaga</taxon>
        <taxon>Cucujiformia</taxon>
        <taxon>Chrysomeloidea</taxon>
        <taxon>Chrysomelidae</taxon>
        <taxon>Galerucinae</taxon>
        <taxon>Diabroticina</taxon>
        <taxon>Diabroticites</taxon>
        <taxon>Diabrotica</taxon>
    </lineage>
</organism>
<dbReference type="Gene3D" id="3.90.1200.10">
    <property type="match status" value="1"/>
</dbReference>
<dbReference type="InParanoid" id="A0A6P7F439"/>
<dbReference type="InterPro" id="IPR011009">
    <property type="entry name" value="Kinase-like_dom_sf"/>
</dbReference>
<reference evidence="2" key="1">
    <citation type="submission" date="2025-08" db="UniProtKB">
        <authorList>
            <consortium name="RefSeq"/>
        </authorList>
    </citation>
    <scope>IDENTIFICATION</scope>
    <source>
        <tissue evidence="2">Whole insect</tissue>
    </source>
</reference>
<dbReference type="OrthoDB" id="191037at2759"/>
<name>A0A6P7F439_DIAVI</name>
<dbReference type="RefSeq" id="XP_028129627.1">
    <property type="nucleotide sequence ID" value="XM_028273826.1"/>
</dbReference>
<sequence>MTIKNIEKLLEKYIDDGQNIIGSEITNLVEPGENYGGELFKIYVTIQETSTKKKDVLHLVGKIIPQSEGSQAAFNVQMTFKSEIAFYEKIVPELQNFQKKHNIQEIISCFPKYYGSRLNLNGSDKVDRDGVILLENLKVKGYHNLDRYIGYNLEDTKLLLRDLAIFQSTVVALKIKEPDVFNREVKPFCNNYMVRSGSNPFKKMVLVIEEILAESEECKPFIPKVKRAWDKGDSKTEVREPFATICHRDLWLNNTMTKYESGKPPKNMFFDFQLYDYGSPAVDVLNFIFTSVQTAVAKQYFDDLLHHYHTEFVSNLERFGCDTEPFSYTNFLKELEMESEIVLGWTMDFVSLVVFSKKGQSLGDLNPDFEDPKFRQMMKDRMMPEAKERLLCIINQCHKYNWL</sequence>
<dbReference type="SMART" id="SM00587">
    <property type="entry name" value="CHK"/>
    <property type="match status" value="1"/>
</dbReference>
<dbReference type="KEGG" id="dvv:114325695"/>
<feature type="domain" description="CHK kinase-like" evidence="1">
    <location>
        <begin position="132"/>
        <end position="318"/>
    </location>
</feature>
<dbReference type="AlphaFoldDB" id="A0A6P7F439"/>
<dbReference type="Pfam" id="PF02958">
    <property type="entry name" value="EcKL"/>
    <property type="match status" value="1"/>
</dbReference>
<gene>
    <name evidence="2" type="primary">LOC114325695</name>
</gene>
<dbReference type="SUPFAM" id="SSF56112">
    <property type="entry name" value="Protein kinase-like (PK-like)"/>
    <property type="match status" value="1"/>
</dbReference>
<evidence type="ECO:0000259" key="1">
    <source>
        <dbReference type="SMART" id="SM00587"/>
    </source>
</evidence>
<accession>A0A6P7F439</accession>
<protein>
    <submittedName>
        <fullName evidence="2">Uncharacterized protein LOC114325695</fullName>
    </submittedName>
</protein>
<dbReference type="InterPro" id="IPR015897">
    <property type="entry name" value="CHK_kinase-like"/>
</dbReference>
<dbReference type="PANTHER" id="PTHR11012:SF55">
    <property type="entry name" value="BHLH DOMAIN-CONTAINING PROTEIN"/>
    <property type="match status" value="1"/>
</dbReference>
<evidence type="ECO:0000313" key="2">
    <source>
        <dbReference type="RefSeq" id="XP_028129627.1"/>
    </source>
</evidence>